<accession>A0A4Y7PPT5</accession>
<proteinExistence type="predicted"/>
<gene>
    <name evidence="2" type="ORF">BD410DRAFT_794260</name>
</gene>
<dbReference type="PANTHER" id="PTHR17630">
    <property type="entry name" value="DIENELACTONE HYDROLASE"/>
    <property type="match status" value="1"/>
</dbReference>
<dbReference type="STRING" id="50990.A0A4Y7PPT5"/>
<feature type="domain" description="Dienelactone hydrolase" evidence="1">
    <location>
        <begin position="49"/>
        <end position="250"/>
    </location>
</feature>
<evidence type="ECO:0000313" key="2">
    <source>
        <dbReference type="EMBL" id="TDL17437.1"/>
    </source>
</evidence>
<dbReference type="VEuPathDB" id="FungiDB:BD410DRAFT_794260"/>
<dbReference type="InterPro" id="IPR002925">
    <property type="entry name" value="Dienelactn_hydro"/>
</dbReference>
<keyword evidence="2" id="KW-0378">Hydrolase</keyword>
<dbReference type="GO" id="GO:0016787">
    <property type="term" value="F:hydrolase activity"/>
    <property type="evidence" value="ECO:0007669"/>
    <property type="project" value="UniProtKB-KW"/>
</dbReference>
<dbReference type="OrthoDB" id="1393670at2759"/>
<organism evidence="2 3">
    <name type="scientific">Rickenella mellea</name>
    <dbReference type="NCBI Taxonomy" id="50990"/>
    <lineage>
        <taxon>Eukaryota</taxon>
        <taxon>Fungi</taxon>
        <taxon>Dikarya</taxon>
        <taxon>Basidiomycota</taxon>
        <taxon>Agaricomycotina</taxon>
        <taxon>Agaricomycetes</taxon>
        <taxon>Hymenochaetales</taxon>
        <taxon>Rickenellaceae</taxon>
        <taxon>Rickenella</taxon>
    </lineage>
</organism>
<keyword evidence="3" id="KW-1185">Reference proteome</keyword>
<dbReference type="SUPFAM" id="SSF53474">
    <property type="entry name" value="alpha/beta-Hydrolases"/>
    <property type="match status" value="1"/>
</dbReference>
<dbReference type="InterPro" id="IPR029058">
    <property type="entry name" value="AB_hydrolase_fold"/>
</dbReference>
<name>A0A4Y7PPT5_9AGAM</name>
<protein>
    <submittedName>
        <fullName evidence="2">Alpha/beta-hydrolase</fullName>
    </submittedName>
</protein>
<reference evidence="2 3" key="1">
    <citation type="submission" date="2018-06" db="EMBL/GenBank/DDBJ databases">
        <title>A transcriptomic atlas of mushroom development highlights an independent origin of complex multicellularity.</title>
        <authorList>
            <consortium name="DOE Joint Genome Institute"/>
            <person name="Krizsan K."/>
            <person name="Almasi E."/>
            <person name="Merenyi Z."/>
            <person name="Sahu N."/>
            <person name="Viragh M."/>
            <person name="Koszo T."/>
            <person name="Mondo S."/>
            <person name="Kiss B."/>
            <person name="Balint B."/>
            <person name="Kues U."/>
            <person name="Barry K."/>
            <person name="Hegedus J.C."/>
            <person name="Henrissat B."/>
            <person name="Johnson J."/>
            <person name="Lipzen A."/>
            <person name="Ohm R."/>
            <person name="Nagy I."/>
            <person name="Pangilinan J."/>
            <person name="Yan J."/>
            <person name="Xiong Y."/>
            <person name="Grigoriev I.V."/>
            <person name="Hibbett D.S."/>
            <person name="Nagy L.G."/>
        </authorList>
    </citation>
    <scope>NUCLEOTIDE SEQUENCE [LARGE SCALE GENOMIC DNA]</scope>
    <source>
        <strain evidence="2 3">SZMC22713</strain>
    </source>
</reference>
<evidence type="ECO:0000259" key="1">
    <source>
        <dbReference type="Pfam" id="PF01738"/>
    </source>
</evidence>
<dbReference type="Gene3D" id="3.40.50.1820">
    <property type="entry name" value="alpha/beta hydrolase"/>
    <property type="match status" value="1"/>
</dbReference>
<sequence>MSKVLAEAPGEHCVAGVKHSGEAKGDVEVIAGVETYVSKPPTGDGTKFKKIILFFADVYGPLYINNKLIQDYFASHGFLVVGIDYFEGSPVQDNASKPEFELSTWITGPRERAAILVPKWTEAVKEKYGLPDTKYSAVGYCFGGPFVMEHGAKDLISAGAIVHPAFLNEEHFHNMRVPLLLSCAETDSTFGLENRRRAEDILVEAKRTYHFQVFSGVTHGFAIRGNPEVENERWAKEESARGIITWFERFSV</sequence>
<dbReference type="Pfam" id="PF01738">
    <property type="entry name" value="DLH"/>
    <property type="match status" value="1"/>
</dbReference>
<dbReference type="Proteomes" id="UP000294933">
    <property type="component" value="Unassembled WGS sequence"/>
</dbReference>
<evidence type="ECO:0000313" key="3">
    <source>
        <dbReference type="Proteomes" id="UP000294933"/>
    </source>
</evidence>
<dbReference type="AlphaFoldDB" id="A0A4Y7PPT5"/>
<dbReference type="PANTHER" id="PTHR17630:SF44">
    <property type="entry name" value="PROTEIN AIM2"/>
    <property type="match status" value="1"/>
</dbReference>
<dbReference type="EMBL" id="ML170221">
    <property type="protein sequence ID" value="TDL17437.1"/>
    <property type="molecule type" value="Genomic_DNA"/>
</dbReference>